<reference evidence="2" key="1">
    <citation type="journal article" date="2022" name="Mol. Ecol. Resour.">
        <title>The genomes of chicory, endive, great burdock and yacon provide insights into Asteraceae palaeo-polyploidization history and plant inulin production.</title>
        <authorList>
            <person name="Fan W."/>
            <person name="Wang S."/>
            <person name="Wang H."/>
            <person name="Wang A."/>
            <person name="Jiang F."/>
            <person name="Liu H."/>
            <person name="Zhao H."/>
            <person name="Xu D."/>
            <person name="Zhang Y."/>
        </authorList>
    </citation>
    <scope>NUCLEOTIDE SEQUENCE [LARGE SCALE GENOMIC DNA]</scope>
    <source>
        <strain evidence="2">cv. Niubang</strain>
    </source>
</reference>
<dbReference type="Proteomes" id="UP001055879">
    <property type="component" value="Linkage Group LG03"/>
</dbReference>
<gene>
    <name evidence="1" type="ORF">L6452_11905</name>
</gene>
<keyword evidence="2" id="KW-1185">Reference proteome</keyword>
<sequence length="165" mass="18279">MDDGSGGGHQAIIHDDSNAHTPNFRASAVYTKPSTEKIPQSEIMDTTVLETHLLLKAPSCEEEARQVQLLYGYIRTVCLLQRCGCHDHDAGNRGAEGRYRLLKTVGNKLRRFDVCWGLQSRCNRDCPGQGPDISMKIDCDCLLLANSAFVFVVYSALCSCFVFGF</sequence>
<proteinExistence type="predicted"/>
<evidence type="ECO:0000313" key="2">
    <source>
        <dbReference type="Proteomes" id="UP001055879"/>
    </source>
</evidence>
<protein>
    <submittedName>
        <fullName evidence="1">Uncharacterized protein</fullName>
    </submittedName>
</protein>
<accession>A0ACB9DQ27</accession>
<name>A0ACB9DQ27_ARCLA</name>
<organism evidence="1 2">
    <name type="scientific">Arctium lappa</name>
    <name type="common">Greater burdock</name>
    <name type="synonym">Lappa major</name>
    <dbReference type="NCBI Taxonomy" id="4217"/>
    <lineage>
        <taxon>Eukaryota</taxon>
        <taxon>Viridiplantae</taxon>
        <taxon>Streptophyta</taxon>
        <taxon>Embryophyta</taxon>
        <taxon>Tracheophyta</taxon>
        <taxon>Spermatophyta</taxon>
        <taxon>Magnoliopsida</taxon>
        <taxon>eudicotyledons</taxon>
        <taxon>Gunneridae</taxon>
        <taxon>Pentapetalae</taxon>
        <taxon>asterids</taxon>
        <taxon>campanulids</taxon>
        <taxon>Asterales</taxon>
        <taxon>Asteraceae</taxon>
        <taxon>Carduoideae</taxon>
        <taxon>Cardueae</taxon>
        <taxon>Arctiinae</taxon>
        <taxon>Arctium</taxon>
    </lineage>
</organism>
<evidence type="ECO:0000313" key="1">
    <source>
        <dbReference type="EMBL" id="KAI3748657.1"/>
    </source>
</evidence>
<reference evidence="1 2" key="2">
    <citation type="journal article" date="2022" name="Mol. Ecol. Resour.">
        <title>The genomes of chicory, endive, great burdock and yacon provide insights into Asteraceae paleo-polyploidization history and plant inulin production.</title>
        <authorList>
            <person name="Fan W."/>
            <person name="Wang S."/>
            <person name="Wang H."/>
            <person name="Wang A."/>
            <person name="Jiang F."/>
            <person name="Liu H."/>
            <person name="Zhao H."/>
            <person name="Xu D."/>
            <person name="Zhang Y."/>
        </authorList>
    </citation>
    <scope>NUCLEOTIDE SEQUENCE [LARGE SCALE GENOMIC DNA]</scope>
    <source>
        <strain evidence="2">cv. Niubang</strain>
    </source>
</reference>
<dbReference type="EMBL" id="CM042049">
    <property type="protein sequence ID" value="KAI3748657.1"/>
    <property type="molecule type" value="Genomic_DNA"/>
</dbReference>
<comment type="caution">
    <text evidence="1">The sequence shown here is derived from an EMBL/GenBank/DDBJ whole genome shotgun (WGS) entry which is preliminary data.</text>
</comment>